<name>A0ABU9HFQ2_9GAMM</name>
<evidence type="ECO:0000313" key="2">
    <source>
        <dbReference type="Proteomes" id="UP001366060"/>
    </source>
</evidence>
<organism evidence="1 2">
    <name type="scientific">Psychromonas arctica</name>
    <dbReference type="NCBI Taxonomy" id="168275"/>
    <lineage>
        <taxon>Bacteria</taxon>
        <taxon>Pseudomonadati</taxon>
        <taxon>Pseudomonadota</taxon>
        <taxon>Gammaproteobacteria</taxon>
        <taxon>Alteromonadales</taxon>
        <taxon>Psychromonadaceae</taxon>
        <taxon>Psychromonas</taxon>
    </lineage>
</organism>
<accession>A0ABU9HFQ2</accession>
<dbReference type="RefSeq" id="WP_341629090.1">
    <property type="nucleotide sequence ID" value="NZ_JBAKBA010000051.1"/>
</dbReference>
<sequence>MSANNNVPFEGTDKARKALKSILTTSTFNTLLANRIPVSIADKLSRQVVDNVDFLTLFKIVAEDMQNQHVPKQRILDRTIVHMFEILFRIINAEKGNEAEVMQKEFFTLVPRGECLDLFLQLVKEYCMGDAEIQRYTHKLEQLIEGYSKEYIINWDQLYKSEAFKSYLSALLSLILTHLREDRAPIPALENKIPTHFQPYRINSFLNQICKLKQTGALQLDA</sequence>
<keyword evidence="2" id="KW-1185">Reference proteome</keyword>
<proteinExistence type="predicted"/>
<evidence type="ECO:0000313" key="1">
    <source>
        <dbReference type="EMBL" id="MEL0660684.1"/>
    </source>
</evidence>
<reference evidence="1 2" key="1">
    <citation type="submission" date="2024-02" db="EMBL/GenBank/DDBJ databases">
        <title>Bacteria isolated from the canopy kelp, Nereocystis luetkeana.</title>
        <authorList>
            <person name="Pfister C.A."/>
            <person name="Younker I.T."/>
            <person name="Light S.H."/>
        </authorList>
    </citation>
    <scope>NUCLEOTIDE SEQUENCE [LARGE SCALE GENOMIC DNA]</scope>
    <source>
        <strain evidence="1 2">TI.2.07</strain>
    </source>
</reference>
<dbReference type="EMBL" id="JBAKBA010000051">
    <property type="protein sequence ID" value="MEL0660684.1"/>
    <property type="molecule type" value="Genomic_DNA"/>
</dbReference>
<gene>
    <name evidence="1" type="ORF">V6255_16230</name>
</gene>
<protein>
    <submittedName>
        <fullName evidence="1">Uncharacterized protein</fullName>
    </submittedName>
</protein>
<comment type="caution">
    <text evidence="1">The sequence shown here is derived from an EMBL/GenBank/DDBJ whole genome shotgun (WGS) entry which is preliminary data.</text>
</comment>
<dbReference type="Proteomes" id="UP001366060">
    <property type="component" value="Unassembled WGS sequence"/>
</dbReference>